<proteinExistence type="predicted"/>
<organism evidence="1 2">
    <name type="scientific">Dyella caseinilytica</name>
    <dbReference type="NCBI Taxonomy" id="1849581"/>
    <lineage>
        <taxon>Bacteria</taxon>
        <taxon>Pseudomonadati</taxon>
        <taxon>Pseudomonadota</taxon>
        <taxon>Gammaproteobacteria</taxon>
        <taxon>Lysobacterales</taxon>
        <taxon>Rhodanobacteraceae</taxon>
        <taxon>Dyella</taxon>
    </lineage>
</organism>
<dbReference type="Gene3D" id="3.90.1140.10">
    <property type="entry name" value="Cyclic phosphodiesterase"/>
    <property type="match status" value="1"/>
</dbReference>
<dbReference type="SUPFAM" id="SSF55144">
    <property type="entry name" value="LigT-like"/>
    <property type="match status" value="1"/>
</dbReference>
<dbReference type="EMBL" id="CP064030">
    <property type="protein sequence ID" value="QRN52042.1"/>
    <property type="molecule type" value="Genomic_DNA"/>
</dbReference>
<accession>A0ABX7GNP3</accession>
<sequence length="211" mass="23962">MLISDLEHGPLETVVAELRDYPEWHRHRKRYGVWLIPVDEPALLDYIDAARQQLADLLHPAQQRQPHLTLFVCGFEQPIRTADDDFLPAQRQTQIKSLQDLRDAACSLPLGAPDSFATAAFIPVHDPAGQLAQWRRILGQSAKEIRQAAYVPHITLGLYKRKVTAAEVRQRLRELDAPSTSLQISQLQYATYDVQLQFGPLETQHAVMLKT</sequence>
<dbReference type="GO" id="GO:0016874">
    <property type="term" value="F:ligase activity"/>
    <property type="evidence" value="ECO:0007669"/>
    <property type="project" value="UniProtKB-KW"/>
</dbReference>
<keyword evidence="1" id="KW-0436">Ligase</keyword>
<reference evidence="1 2" key="1">
    <citation type="submission" date="2020-10" db="EMBL/GenBank/DDBJ databases">
        <title>Phylogeny of dyella-like bacteria.</title>
        <authorList>
            <person name="Fu J."/>
        </authorList>
    </citation>
    <scope>NUCLEOTIDE SEQUENCE [LARGE SCALE GENOMIC DNA]</scope>
    <source>
        <strain evidence="1 2">DHOB09</strain>
    </source>
</reference>
<gene>
    <name evidence="1" type="ORF">ISN74_11035</name>
</gene>
<protein>
    <submittedName>
        <fullName evidence="1">2'-5' RNA ligase family protein</fullName>
    </submittedName>
</protein>
<dbReference type="Pfam" id="PF13563">
    <property type="entry name" value="2_5_RNA_ligase2"/>
    <property type="match status" value="1"/>
</dbReference>
<keyword evidence="2" id="KW-1185">Reference proteome</keyword>
<name>A0ABX7GNP3_9GAMM</name>
<evidence type="ECO:0000313" key="2">
    <source>
        <dbReference type="Proteomes" id="UP000663181"/>
    </source>
</evidence>
<dbReference type="Proteomes" id="UP000663181">
    <property type="component" value="Chromosome"/>
</dbReference>
<evidence type="ECO:0000313" key="1">
    <source>
        <dbReference type="EMBL" id="QRN52042.1"/>
    </source>
</evidence>
<dbReference type="RefSeq" id="WP_188799363.1">
    <property type="nucleotide sequence ID" value="NZ_BMIZ01000001.1"/>
</dbReference>
<dbReference type="InterPro" id="IPR009097">
    <property type="entry name" value="Cyclic_Pdiesterase"/>
</dbReference>